<keyword evidence="3" id="KW-1185">Reference proteome</keyword>
<dbReference type="EMBL" id="MSCN01000001">
    <property type="protein sequence ID" value="PQJ78058.1"/>
    <property type="molecule type" value="Genomic_DNA"/>
</dbReference>
<keyword evidence="1" id="KW-0472">Membrane</keyword>
<dbReference type="AlphaFoldDB" id="A0A2S7WKC3"/>
<gene>
    <name evidence="2" type="ORF">BTO18_02115</name>
</gene>
<reference evidence="2 3" key="1">
    <citation type="submission" date="2016-12" db="EMBL/GenBank/DDBJ databases">
        <title>Trade-off between light-utilization and light-protection in marine flavobacteria.</title>
        <authorList>
            <person name="Kumagai Y."/>
            <person name="Yoshizawa S."/>
            <person name="Kogure K."/>
            <person name="Iwasaki W."/>
        </authorList>
    </citation>
    <scope>NUCLEOTIDE SEQUENCE [LARGE SCALE GENOMIC DNA]</scope>
    <source>
        <strain evidence="2 3">NBRC 108759</strain>
    </source>
</reference>
<dbReference type="OrthoDB" id="354785at117743"/>
<keyword evidence="1" id="KW-0812">Transmembrane</keyword>
<name>A0A2S7WKC3_9FLAO</name>
<dbReference type="Proteomes" id="UP000238882">
    <property type="component" value="Unassembled WGS sequence"/>
</dbReference>
<feature type="transmembrane region" description="Helical" evidence="1">
    <location>
        <begin position="93"/>
        <end position="111"/>
    </location>
</feature>
<evidence type="ECO:0000313" key="2">
    <source>
        <dbReference type="EMBL" id="PQJ78058.1"/>
    </source>
</evidence>
<comment type="caution">
    <text evidence="2">The sequence shown here is derived from an EMBL/GenBank/DDBJ whole genome shotgun (WGS) entry which is preliminary data.</text>
</comment>
<proteinExistence type="predicted"/>
<evidence type="ECO:0000313" key="3">
    <source>
        <dbReference type="Proteomes" id="UP000238882"/>
    </source>
</evidence>
<organism evidence="2 3">
    <name type="scientific">Polaribacter porphyrae</name>
    <dbReference type="NCBI Taxonomy" id="1137780"/>
    <lineage>
        <taxon>Bacteria</taxon>
        <taxon>Pseudomonadati</taxon>
        <taxon>Bacteroidota</taxon>
        <taxon>Flavobacteriia</taxon>
        <taxon>Flavobacteriales</taxon>
        <taxon>Flavobacteriaceae</taxon>
    </lineage>
</organism>
<keyword evidence="1" id="KW-1133">Transmembrane helix</keyword>
<sequence>METKYNNIKQQAYSFGSKFLNSNYSKEIIGVKLQKQGFSGNISKEVAKNIVIQRNKQAKKDSFNYKKFGSTVVSIWALLSVSVFIATGDVLESLGFCIIGIGSTFLIHVMTTDK</sequence>
<feature type="transmembrane region" description="Helical" evidence="1">
    <location>
        <begin position="68"/>
        <end position="87"/>
    </location>
</feature>
<protein>
    <submittedName>
        <fullName evidence="2">Uncharacterized protein</fullName>
    </submittedName>
</protein>
<evidence type="ECO:0000256" key="1">
    <source>
        <dbReference type="SAM" id="Phobius"/>
    </source>
</evidence>
<dbReference type="RefSeq" id="WP_105014641.1">
    <property type="nucleotide sequence ID" value="NZ_MSCN01000001.1"/>
</dbReference>
<accession>A0A2S7WKC3</accession>